<organism evidence="17 18">
    <name type="scientific">Staphylotrichum tortipilum</name>
    <dbReference type="NCBI Taxonomy" id="2831512"/>
    <lineage>
        <taxon>Eukaryota</taxon>
        <taxon>Fungi</taxon>
        <taxon>Dikarya</taxon>
        <taxon>Ascomycota</taxon>
        <taxon>Pezizomycotina</taxon>
        <taxon>Sordariomycetes</taxon>
        <taxon>Sordariomycetidae</taxon>
        <taxon>Sordariales</taxon>
        <taxon>Chaetomiaceae</taxon>
        <taxon>Staphylotrichum</taxon>
    </lineage>
</organism>
<dbReference type="Gene3D" id="1.10.10.10">
    <property type="entry name" value="Winged helix-like DNA-binding domain superfamily/Winged helix DNA-binding domain"/>
    <property type="match status" value="1"/>
</dbReference>
<evidence type="ECO:0000256" key="9">
    <source>
        <dbReference type="ARBA" id="ARBA00022842"/>
    </source>
</evidence>
<dbReference type="GO" id="GO:0003677">
    <property type="term" value="F:DNA binding"/>
    <property type="evidence" value="ECO:0007669"/>
    <property type="project" value="UniProtKB-UniRule"/>
</dbReference>
<dbReference type="GO" id="GO:0046872">
    <property type="term" value="F:metal ion binding"/>
    <property type="evidence" value="ECO:0007669"/>
    <property type="project" value="UniProtKB-UniRule"/>
</dbReference>
<keyword evidence="5 14" id="KW-0479">Metal-binding</keyword>
<comment type="caution">
    <text evidence="17">The sequence shown here is derived from an EMBL/GenBank/DDBJ whole genome shotgun (WGS) entry which is preliminary data.</text>
</comment>
<dbReference type="PANTHER" id="PTHR13451">
    <property type="entry name" value="CLASS II CROSSOVER JUNCTION ENDONUCLEASE MUS81"/>
    <property type="match status" value="1"/>
</dbReference>
<comment type="subcellular location">
    <subcellularLocation>
        <location evidence="2 14">Nucleus</location>
    </subcellularLocation>
</comment>
<accession>A0AAN6RRG8</accession>
<dbReference type="FunFam" id="3.40.50.10130:FF:000003">
    <property type="entry name" value="Crossover junction endonuclease MUS81"/>
    <property type="match status" value="1"/>
</dbReference>
<dbReference type="InterPro" id="IPR047417">
    <property type="entry name" value="WHD_MUS81"/>
</dbReference>
<evidence type="ECO:0000256" key="15">
    <source>
        <dbReference type="SAM" id="MobiDB-lite"/>
    </source>
</evidence>
<dbReference type="InterPro" id="IPR011335">
    <property type="entry name" value="Restrct_endonuc-II-like"/>
</dbReference>
<dbReference type="GO" id="GO:0000712">
    <property type="term" value="P:resolution of meiotic recombination intermediates"/>
    <property type="evidence" value="ECO:0007669"/>
    <property type="project" value="TreeGrafter"/>
</dbReference>
<dbReference type="GO" id="GO:0000727">
    <property type="term" value="P:double-strand break repair via break-induced replication"/>
    <property type="evidence" value="ECO:0007669"/>
    <property type="project" value="UniProtKB-UniRule"/>
</dbReference>
<dbReference type="Gene3D" id="1.10.150.110">
    <property type="entry name" value="DNA polymerase beta, N-terminal domain-like"/>
    <property type="match status" value="1"/>
</dbReference>
<keyword evidence="6 14" id="KW-0255">Endonuclease</keyword>
<dbReference type="InterPro" id="IPR033309">
    <property type="entry name" value="Mus81"/>
</dbReference>
<dbReference type="SUPFAM" id="SSF47802">
    <property type="entry name" value="DNA polymerase beta, N-terminal domain-like"/>
    <property type="match status" value="1"/>
</dbReference>
<dbReference type="CDD" id="cd20074">
    <property type="entry name" value="XPF_nuclease_Mus81"/>
    <property type="match status" value="1"/>
</dbReference>
<proteinExistence type="inferred from homology"/>
<dbReference type="GO" id="GO:0048257">
    <property type="term" value="F:3'-flap endonuclease activity"/>
    <property type="evidence" value="ECO:0007669"/>
    <property type="project" value="TreeGrafter"/>
</dbReference>
<dbReference type="PANTHER" id="PTHR13451:SF0">
    <property type="entry name" value="CROSSOVER JUNCTION ENDONUCLEASE MUS81"/>
    <property type="match status" value="1"/>
</dbReference>
<evidence type="ECO:0000256" key="1">
    <source>
        <dbReference type="ARBA" id="ARBA00001946"/>
    </source>
</evidence>
<comment type="subunit">
    <text evidence="14">Interacts with EME1.</text>
</comment>
<feature type="region of interest" description="Disordered" evidence="15">
    <location>
        <begin position="234"/>
        <end position="297"/>
    </location>
</feature>
<dbReference type="GO" id="GO:0031297">
    <property type="term" value="P:replication fork processing"/>
    <property type="evidence" value="ECO:0007669"/>
    <property type="project" value="UniProtKB-ARBA"/>
</dbReference>
<gene>
    <name evidence="17" type="ORF">C8A05DRAFT_16999</name>
</gene>
<evidence type="ECO:0000259" key="16">
    <source>
        <dbReference type="SMART" id="SM00891"/>
    </source>
</evidence>
<dbReference type="Proteomes" id="UP001303889">
    <property type="component" value="Unassembled WGS sequence"/>
</dbReference>
<feature type="compositionally biased region" description="Low complexity" evidence="15">
    <location>
        <begin position="234"/>
        <end position="260"/>
    </location>
</feature>
<feature type="region of interest" description="Disordered" evidence="15">
    <location>
        <begin position="76"/>
        <end position="124"/>
    </location>
</feature>
<dbReference type="GO" id="GO:0005634">
    <property type="term" value="C:nucleus"/>
    <property type="evidence" value="ECO:0007669"/>
    <property type="project" value="UniProtKB-SubCell"/>
</dbReference>
<dbReference type="CDD" id="cd21036">
    <property type="entry name" value="WH_MUS81"/>
    <property type="match status" value="1"/>
</dbReference>
<evidence type="ECO:0000313" key="18">
    <source>
        <dbReference type="Proteomes" id="UP001303889"/>
    </source>
</evidence>
<dbReference type="InterPro" id="IPR010996">
    <property type="entry name" value="HHH_MUS81"/>
</dbReference>
<evidence type="ECO:0000256" key="3">
    <source>
        <dbReference type="ARBA" id="ARBA00010015"/>
    </source>
</evidence>
<keyword evidence="12 14" id="KW-0539">Nucleus</keyword>
<dbReference type="InterPro" id="IPR006166">
    <property type="entry name" value="ERCC4_domain"/>
</dbReference>
<evidence type="ECO:0000313" key="17">
    <source>
        <dbReference type="EMBL" id="KAK3900722.1"/>
    </source>
</evidence>
<dbReference type="SMART" id="SM00891">
    <property type="entry name" value="ERCC4"/>
    <property type="match status" value="1"/>
</dbReference>
<keyword evidence="8 14" id="KW-0378">Hydrolase</keyword>
<evidence type="ECO:0000256" key="6">
    <source>
        <dbReference type="ARBA" id="ARBA00022759"/>
    </source>
</evidence>
<dbReference type="Gene3D" id="1.10.150.670">
    <property type="entry name" value="Crossover junction endonuclease EME1, DNA-binding domain"/>
    <property type="match status" value="1"/>
</dbReference>
<evidence type="ECO:0000256" key="10">
    <source>
        <dbReference type="ARBA" id="ARBA00023172"/>
    </source>
</evidence>
<dbReference type="Pfam" id="PF21136">
    <property type="entry name" value="WHD_MUS81"/>
    <property type="match status" value="1"/>
</dbReference>
<comment type="function">
    <text evidence="14">Interacts with EME1 to form a DNA structure-specific endonuclease with substrate preference for branched DNA structures with a 5'-end at the branch nick. Typical substrates include 3'-flap structures, D-loops, replication forks and nicked Holliday junctions. May be required in mitosis for the processing of stalled or collapsed replication fork intermediates. May be required in meiosis for the repair of meiosis-specific double strand breaks subsequent to single-end invasion (SEI).</text>
</comment>
<dbReference type="FunFam" id="1.10.150.110:FF:000001">
    <property type="entry name" value="Putative Crossover junction endonuclease MUS81"/>
    <property type="match status" value="1"/>
</dbReference>
<sequence length="609" mass="66526">MSQDTCANPLLLGWVKEWWDTAREQNSKGVTTYKHAYDSLRACPIAFDHPSSLQQLKGFGPKLCERLTEKLRKHCEENGTPMPAHPGSKKRGAASKPGAGEREEDDDADAAAGPARPAKKARKPKAYVPAFRSGAYALVVALSSAGEDDTVGMPKAELIQEAQPHCDASFSAPADPTKFYTAWNSMKTLLQKELVCERGRPLKRYALTDEGWEVASRIREAAAAKVGGAGAVVGSATASTGSSRPAPSMPPASSRPAGPSTIVLEEDGGESTASQSRTTNPEFRDVVGDGAGTSEGTGLPTFTPIVLAPGSFTIELILDTREVRAKTDRDYMQRELAKQGVTPTVRALELGDAMWVARCKTPGWLAQQGGADECDEVVLDWIVERKRLDDLLGSLRDGRFHEQKFRLRRSGVPNVVYVVEEISMDAAHFQRYEEAVQSALAAMQVVNGYFVKRTAMMDETVRYLAGLTGMLREVYEGRALSVIPTAVLTRRNYLPLLAHLRETRPAESHHVSYAAFAALASKSSNMALRDLFLKMLMCTKGVTGEKAMEIQRVWRTPNEFVRAYEGCGEGEEGRQSKVDLVSSRLGHLVARKKIGRPLSQKLAEVWADD</sequence>
<comment type="cofactor">
    <cofactor evidence="1 14">
        <name>Mg(2+)</name>
        <dbReference type="ChEBI" id="CHEBI:18420"/>
    </cofactor>
</comment>
<name>A0AAN6RRG8_9PEZI</name>
<evidence type="ECO:0000256" key="2">
    <source>
        <dbReference type="ARBA" id="ARBA00004123"/>
    </source>
</evidence>
<keyword evidence="11 14" id="KW-0234">DNA repair</keyword>
<dbReference type="InterPro" id="IPR047416">
    <property type="entry name" value="XPF_nuclease_Mus81"/>
</dbReference>
<dbReference type="FunFam" id="1.10.10.10:FF:000307">
    <property type="entry name" value="Crossover junction endonuclease MUS81"/>
    <property type="match status" value="1"/>
</dbReference>
<dbReference type="AlphaFoldDB" id="A0AAN6RRG8"/>
<dbReference type="GO" id="GO:0006308">
    <property type="term" value="P:DNA catabolic process"/>
    <property type="evidence" value="ECO:0007669"/>
    <property type="project" value="UniProtKB-UniRule"/>
</dbReference>
<comment type="similarity">
    <text evidence="3 14">Belongs to the XPF family.</text>
</comment>
<protein>
    <recommendedName>
        <fullName evidence="14">Crossover junction endonuclease MUS81</fullName>
        <ecNumber evidence="14">3.1.22.-</ecNumber>
    </recommendedName>
</protein>
<dbReference type="GO" id="GO:0048476">
    <property type="term" value="C:Holliday junction resolvase complex"/>
    <property type="evidence" value="ECO:0007669"/>
    <property type="project" value="UniProtKB-UniRule"/>
</dbReference>
<evidence type="ECO:0000256" key="8">
    <source>
        <dbReference type="ARBA" id="ARBA00022801"/>
    </source>
</evidence>
<dbReference type="Pfam" id="PF02732">
    <property type="entry name" value="ERCC4"/>
    <property type="match status" value="1"/>
</dbReference>
<keyword evidence="9 14" id="KW-0460">Magnesium</keyword>
<dbReference type="InterPro" id="IPR042530">
    <property type="entry name" value="EME1/EME2_C"/>
</dbReference>
<keyword evidence="10 14" id="KW-0233">DNA recombination</keyword>
<dbReference type="GO" id="GO:0008821">
    <property type="term" value="F:crossover junction DNA endonuclease activity"/>
    <property type="evidence" value="ECO:0007669"/>
    <property type="project" value="UniProtKB-UniRule"/>
</dbReference>
<dbReference type="EC" id="3.1.22.-" evidence="14"/>
<dbReference type="EMBL" id="MU855644">
    <property type="protein sequence ID" value="KAK3900722.1"/>
    <property type="molecule type" value="Genomic_DNA"/>
</dbReference>
<keyword evidence="7 14" id="KW-0227">DNA damage</keyword>
<dbReference type="SUPFAM" id="SSF52980">
    <property type="entry name" value="Restriction endonuclease-like"/>
    <property type="match status" value="1"/>
</dbReference>
<keyword evidence="4 14" id="KW-0540">Nuclease</keyword>
<evidence type="ECO:0000256" key="5">
    <source>
        <dbReference type="ARBA" id="ARBA00022723"/>
    </source>
</evidence>
<dbReference type="Gene3D" id="3.40.50.10130">
    <property type="match status" value="1"/>
</dbReference>
<feature type="domain" description="ERCC4" evidence="16">
    <location>
        <begin position="315"/>
        <end position="423"/>
    </location>
</feature>
<evidence type="ECO:0000256" key="13">
    <source>
        <dbReference type="ARBA" id="ARBA00023254"/>
    </source>
</evidence>
<dbReference type="GO" id="GO:0031573">
    <property type="term" value="P:mitotic intra-S DNA damage checkpoint signaling"/>
    <property type="evidence" value="ECO:0007669"/>
    <property type="project" value="TreeGrafter"/>
</dbReference>
<evidence type="ECO:0000256" key="14">
    <source>
        <dbReference type="RuleBase" id="RU369042"/>
    </source>
</evidence>
<dbReference type="InterPro" id="IPR036388">
    <property type="entry name" value="WH-like_DNA-bd_sf"/>
</dbReference>
<evidence type="ECO:0000256" key="12">
    <source>
        <dbReference type="ARBA" id="ARBA00023242"/>
    </source>
</evidence>
<keyword evidence="18" id="KW-1185">Reference proteome</keyword>
<reference evidence="17" key="1">
    <citation type="journal article" date="2023" name="Mol. Phylogenet. Evol.">
        <title>Genome-scale phylogeny and comparative genomics of the fungal order Sordariales.</title>
        <authorList>
            <person name="Hensen N."/>
            <person name="Bonometti L."/>
            <person name="Westerberg I."/>
            <person name="Brannstrom I.O."/>
            <person name="Guillou S."/>
            <person name="Cros-Aarteil S."/>
            <person name="Calhoun S."/>
            <person name="Haridas S."/>
            <person name="Kuo A."/>
            <person name="Mondo S."/>
            <person name="Pangilinan J."/>
            <person name="Riley R."/>
            <person name="LaButti K."/>
            <person name="Andreopoulos B."/>
            <person name="Lipzen A."/>
            <person name="Chen C."/>
            <person name="Yan M."/>
            <person name="Daum C."/>
            <person name="Ng V."/>
            <person name="Clum A."/>
            <person name="Steindorff A."/>
            <person name="Ohm R.A."/>
            <person name="Martin F."/>
            <person name="Silar P."/>
            <person name="Natvig D.O."/>
            <person name="Lalanne C."/>
            <person name="Gautier V."/>
            <person name="Ament-Velasquez S.L."/>
            <person name="Kruys A."/>
            <person name="Hutchinson M.I."/>
            <person name="Powell A.J."/>
            <person name="Barry K."/>
            <person name="Miller A.N."/>
            <person name="Grigoriev I.V."/>
            <person name="Debuchy R."/>
            <person name="Gladieux P."/>
            <person name="Hiltunen Thoren M."/>
            <person name="Johannesson H."/>
        </authorList>
    </citation>
    <scope>NUCLEOTIDE SEQUENCE</scope>
    <source>
        <strain evidence="17">CBS 103.79</strain>
    </source>
</reference>
<keyword evidence="13" id="KW-0469">Meiosis</keyword>
<evidence type="ECO:0000256" key="11">
    <source>
        <dbReference type="ARBA" id="ARBA00023204"/>
    </source>
</evidence>
<evidence type="ECO:0000256" key="4">
    <source>
        <dbReference type="ARBA" id="ARBA00022722"/>
    </source>
</evidence>
<dbReference type="Pfam" id="PF14716">
    <property type="entry name" value="HHH_8"/>
    <property type="match status" value="1"/>
</dbReference>
<dbReference type="InterPro" id="IPR027421">
    <property type="entry name" value="DNA_pol_lamdba_lyase_dom_sf"/>
</dbReference>
<evidence type="ECO:0000256" key="7">
    <source>
        <dbReference type="ARBA" id="ARBA00022763"/>
    </source>
</evidence>
<feature type="compositionally biased region" description="Polar residues" evidence="15">
    <location>
        <begin position="271"/>
        <end position="281"/>
    </location>
</feature>
<reference evidence="17" key="2">
    <citation type="submission" date="2023-05" db="EMBL/GenBank/DDBJ databases">
        <authorList>
            <consortium name="Lawrence Berkeley National Laboratory"/>
            <person name="Steindorff A."/>
            <person name="Hensen N."/>
            <person name="Bonometti L."/>
            <person name="Westerberg I."/>
            <person name="Brannstrom I.O."/>
            <person name="Guillou S."/>
            <person name="Cros-Aarteil S."/>
            <person name="Calhoun S."/>
            <person name="Haridas S."/>
            <person name="Kuo A."/>
            <person name="Mondo S."/>
            <person name="Pangilinan J."/>
            <person name="Riley R."/>
            <person name="Labutti K."/>
            <person name="Andreopoulos B."/>
            <person name="Lipzen A."/>
            <person name="Chen C."/>
            <person name="Yanf M."/>
            <person name="Daum C."/>
            <person name="Ng V."/>
            <person name="Clum A."/>
            <person name="Ohm R."/>
            <person name="Martin F."/>
            <person name="Silar P."/>
            <person name="Natvig D."/>
            <person name="Lalanne C."/>
            <person name="Gautier V."/>
            <person name="Ament-Velasquez S.L."/>
            <person name="Kruys A."/>
            <person name="Hutchinson M.I."/>
            <person name="Powell A.J."/>
            <person name="Barry K."/>
            <person name="Miller A.N."/>
            <person name="Grigoriev I.V."/>
            <person name="Debuchy R."/>
            <person name="Gladieux P."/>
            <person name="Thoren M.H."/>
            <person name="Johannesson H."/>
        </authorList>
    </citation>
    <scope>NUCLEOTIDE SEQUENCE</scope>
    <source>
        <strain evidence="17">CBS 103.79</strain>
    </source>
</reference>